<protein>
    <submittedName>
        <fullName evidence="2">IS982 family transposase</fullName>
    </submittedName>
</protein>
<reference evidence="3" key="1">
    <citation type="submission" date="2017-06" db="EMBL/GenBank/DDBJ databases">
        <title>Capnocytophaga spp. assemblies.</title>
        <authorList>
            <person name="Gulvik C.A."/>
        </authorList>
    </citation>
    <scope>NUCLEOTIDE SEQUENCE [LARGE SCALE GENOMIC DNA]</scope>
    <source>
        <strain evidence="3">H5594</strain>
    </source>
</reference>
<dbReference type="SUPFAM" id="SSF53098">
    <property type="entry name" value="Ribonuclease H-like"/>
    <property type="match status" value="1"/>
</dbReference>
<name>A0A250G5Q1_9FLAO</name>
<dbReference type="RefSeq" id="WP_095917445.1">
    <property type="nucleotide sequence ID" value="NZ_CP022388.1"/>
</dbReference>
<dbReference type="Pfam" id="PF13612">
    <property type="entry name" value="DDE_Tnp_1_3"/>
    <property type="match status" value="1"/>
</dbReference>
<organism evidence="2 3">
    <name type="scientific">Capnocytophaga canimorsus</name>
    <dbReference type="NCBI Taxonomy" id="28188"/>
    <lineage>
        <taxon>Bacteria</taxon>
        <taxon>Pseudomonadati</taxon>
        <taxon>Bacteroidota</taxon>
        <taxon>Flavobacteriia</taxon>
        <taxon>Flavobacteriales</taxon>
        <taxon>Flavobacteriaceae</taxon>
        <taxon>Capnocytophaga</taxon>
    </lineage>
</organism>
<dbReference type="NCBIfam" id="NF033520">
    <property type="entry name" value="transpos_IS982"/>
    <property type="match status" value="1"/>
</dbReference>
<dbReference type="AlphaFoldDB" id="A0A250G5Q1"/>
<feature type="domain" description="Transposase DDE" evidence="1">
    <location>
        <begin position="111"/>
        <end position="265"/>
    </location>
</feature>
<dbReference type="EMBL" id="CP022388">
    <property type="protein sequence ID" value="ATA92105.1"/>
    <property type="molecule type" value="Genomic_DNA"/>
</dbReference>
<evidence type="ECO:0000313" key="2">
    <source>
        <dbReference type="EMBL" id="ATA92105.1"/>
    </source>
</evidence>
<dbReference type="Proteomes" id="UP000243136">
    <property type="component" value="Chromosome"/>
</dbReference>
<gene>
    <name evidence="2" type="ORF">CGC56_08040</name>
</gene>
<dbReference type="InterPro" id="IPR025668">
    <property type="entry name" value="Tnp_DDE_dom"/>
</dbReference>
<accession>A0A250G5Q1</accession>
<evidence type="ECO:0000313" key="3">
    <source>
        <dbReference type="Proteomes" id="UP000243136"/>
    </source>
</evidence>
<dbReference type="InterPro" id="IPR012337">
    <property type="entry name" value="RNaseH-like_sf"/>
</dbReference>
<evidence type="ECO:0000259" key="1">
    <source>
        <dbReference type="Pfam" id="PF13612"/>
    </source>
</evidence>
<proteinExistence type="predicted"/>
<sequence>MLSTDKITEIFYMIDEFNKNFQKIITANTIKSNTNVKTRNRQSKLSDSEVMTILVLFHYGCFKNLKDFYTKYVQKHMKNEFPQTVSYNRFVELQKKVVLPLAIFLKTYCLGKCTGISFIDSTPIRVCHSKREKQHKTFKNIAQKGQCSLGWFFGFKLHLIINDKGEILDFVITQGNVDDRKPLENMSLHKNIFGKLYGDKGYISKNLFEKLFVDGVHLVTKIRKNMKNCLMLLQDKIALRKRALIETVNDQLKNMCQIEHTRHRSFDNFITNLLLGLIAFSFFDKKPSINLHQDIVDQKRIAD</sequence>